<name>A0A291RKX1_9NOCA</name>
<reference evidence="1 2" key="1">
    <citation type="submission" date="2017-10" db="EMBL/GenBank/DDBJ databases">
        <title>Comparative genomics between pathogenic Norcardia.</title>
        <authorList>
            <person name="Zeng L."/>
        </authorList>
    </citation>
    <scope>NUCLEOTIDE SEQUENCE [LARGE SCALE GENOMIC DNA]</scope>
    <source>
        <strain evidence="1 2">NC_YFY_NT001</strain>
    </source>
</reference>
<sequence length="62" mass="6602">MVAAGDAYGEDVSDGSEIGQIGVECQVIRQREFVQIYPSIDDLPPFAGAAPAYSSNTLDHTE</sequence>
<dbReference type="KEGG" id="ntp:CRH09_18630"/>
<dbReference type="Proteomes" id="UP000221961">
    <property type="component" value="Chromosome"/>
</dbReference>
<gene>
    <name evidence="1" type="ORF">CRH09_18630</name>
</gene>
<evidence type="ECO:0000313" key="1">
    <source>
        <dbReference type="EMBL" id="ATL67909.1"/>
    </source>
</evidence>
<accession>A0A291RKX1</accession>
<dbReference type="EMBL" id="CP023778">
    <property type="protein sequence ID" value="ATL67909.1"/>
    <property type="molecule type" value="Genomic_DNA"/>
</dbReference>
<organism evidence="1 2">
    <name type="scientific">Nocardia terpenica</name>
    <dbReference type="NCBI Taxonomy" id="455432"/>
    <lineage>
        <taxon>Bacteria</taxon>
        <taxon>Bacillati</taxon>
        <taxon>Actinomycetota</taxon>
        <taxon>Actinomycetes</taxon>
        <taxon>Mycobacteriales</taxon>
        <taxon>Nocardiaceae</taxon>
        <taxon>Nocardia</taxon>
    </lineage>
</organism>
<proteinExistence type="predicted"/>
<protein>
    <submittedName>
        <fullName evidence="1">Uncharacterized protein</fullName>
    </submittedName>
</protein>
<dbReference type="AlphaFoldDB" id="A0A291RKX1"/>
<evidence type="ECO:0000313" key="2">
    <source>
        <dbReference type="Proteomes" id="UP000221961"/>
    </source>
</evidence>